<dbReference type="InterPro" id="IPR029057">
    <property type="entry name" value="PRTase-like"/>
</dbReference>
<dbReference type="AlphaFoldDB" id="A0A933DT24"/>
<dbReference type="EMBL" id="JACQMJ010000008">
    <property type="protein sequence ID" value="MBI4132447.1"/>
    <property type="molecule type" value="Genomic_DNA"/>
</dbReference>
<protein>
    <submittedName>
        <fullName evidence="4">ComF family protein</fullName>
    </submittedName>
</protein>
<dbReference type="Pfam" id="PF00156">
    <property type="entry name" value="Pribosyltran"/>
    <property type="match status" value="1"/>
</dbReference>
<comment type="caution">
    <text evidence="4">The sequence shown here is derived from an EMBL/GenBank/DDBJ whole genome shotgun (WGS) entry which is preliminary data.</text>
</comment>
<dbReference type="SUPFAM" id="SSF53271">
    <property type="entry name" value="PRTase-like"/>
    <property type="match status" value="1"/>
</dbReference>
<comment type="similarity">
    <text evidence="1">Belongs to the ComF/GntX family.</text>
</comment>
<evidence type="ECO:0000313" key="4">
    <source>
        <dbReference type="EMBL" id="MBI4132447.1"/>
    </source>
</evidence>
<evidence type="ECO:0000313" key="5">
    <source>
        <dbReference type="Proteomes" id="UP000704960"/>
    </source>
</evidence>
<dbReference type="PANTHER" id="PTHR47505:SF1">
    <property type="entry name" value="DNA UTILIZATION PROTEIN YHGH"/>
    <property type="match status" value="1"/>
</dbReference>
<feature type="domain" description="Double zinc ribbon" evidence="3">
    <location>
        <begin position="11"/>
        <end position="61"/>
    </location>
</feature>
<evidence type="ECO:0000259" key="3">
    <source>
        <dbReference type="Pfam" id="PF18912"/>
    </source>
</evidence>
<evidence type="ECO:0000259" key="2">
    <source>
        <dbReference type="Pfam" id="PF00156"/>
    </source>
</evidence>
<dbReference type="Proteomes" id="UP000704960">
    <property type="component" value="Unassembled WGS sequence"/>
</dbReference>
<dbReference type="Pfam" id="PF18912">
    <property type="entry name" value="DZR_2"/>
    <property type="match status" value="1"/>
</dbReference>
<organism evidence="4 5">
    <name type="scientific">Candidatus Sungiibacteriota bacterium</name>
    <dbReference type="NCBI Taxonomy" id="2750080"/>
    <lineage>
        <taxon>Bacteria</taxon>
        <taxon>Candidatus Sungiibacteriota</taxon>
    </lineage>
</organism>
<gene>
    <name evidence="4" type="ORF">HY474_02330</name>
</gene>
<sequence>MGFVMAGARWLLDLVFPKYCAGCGTEGSFCCAACRLRLITRVPACPVCGRRNFTGILCDACSERLPLRRFLAPFSYRDPLVRELIHAYKYRGARELSAFFADELASFFSAYAIRPPGPALLVPIPLHRSRERERGFNQARLLANDLGKRLGLPVADALRRMRANEPQVSTDSFKKRYANVAGVFRVADQAAVAGRTAILIDDVSTSGATLGEAARVLRKADCRTVWGAVIAKG</sequence>
<dbReference type="InterPro" id="IPR000836">
    <property type="entry name" value="PRTase_dom"/>
</dbReference>
<evidence type="ECO:0000256" key="1">
    <source>
        <dbReference type="ARBA" id="ARBA00008007"/>
    </source>
</evidence>
<dbReference type="PANTHER" id="PTHR47505">
    <property type="entry name" value="DNA UTILIZATION PROTEIN YHGH"/>
    <property type="match status" value="1"/>
</dbReference>
<dbReference type="CDD" id="cd06223">
    <property type="entry name" value="PRTases_typeI"/>
    <property type="match status" value="1"/>
</dbReference>
<proteinExistence type="inferred from homology"/>
<dbReference type="Gene3D" id="3.40.50.2020">
    <property type="match status" value="1"/>
</dbReference>
<dbReference type="InterPro" id="IPR051910">
    <property type="entry name" value="ComF/GntX_DNA_util-trans"/>
</dbReference>
<accession>A0A933DT24</accession>
<dbReference type="InterPro" id="IPR044005">
    <property type="entry name" value="DZR_2"/>
</dbReference>
<reference evidence="4" key="1">
    <citation type="submission" date="2020-07" db="EMBL/GenBank/DDBJ databases">
        <title>Huge and variable diversity of episymbiotic CPR bacteria and DPANN archaea in groundwater ecosystems.</title>
        <authorList>
            <person name="He C.Y."/>
            <person name="Keren R."/>
            <person name="Whittaker M."/>
            <person name="Farag I.F."/>
            <person name="Doudna J."/>
            <person name="Cate J.H.D."/>
            <person name="Banfield J.F."/>
        </authorList>
    </citation>
    <scope>NUCLEOTIDE SEQUENCE</scope>
    <source>
        <strain evidence="4">NC_groundwater_1226_Ag_S-0.1um_59_124</strain>
    </source>
</reference>
<name>A0A933DT24_9BACT</name>
<feature type="domain" description="Phosphoribosyltransferase" evidence="2">
    <location>
        <begin position="140"/>
        <end position="230"/>
    </location>
</feature>